<dbReference type="CDD" id="cd05466">
    <property type="entry name" value="PBP2_LTTR_substrate"/>
    <property type="match status" value="1"/>
</dbReference>
<evidence type="ECO:0000259" key="5">
    <source>
        <dbReference type="PROSITE" id="PS50931"/>
    </source>
</evidence>
<dbReference type="EMBL" id="MAJU01000008">
    <property type="protein sequence ID" value="OCH21712.1"/>
    <property type="molecule type" value="Genomic_DNA"/>
</dbReference>
<organism evidence="6 7">
    <name type="scientific">Aliivibrio logei</name>
    <name type="common">Vibrio logei</name>
    <dbReference type="NCBI Taxonomy" id="688"/>
    <lineage>
        <taxon>Bacteria</taxon>
        <taxon>Pseudomonadati</taxon>
        <taxon>Pseudomonadota</taxon>
        <taxon>Gammaproteobacteria</taxon>
        <taxon>Vibrionales</taxon>
        <taxon>Vibrionaceae</taxon>
        <taxon>Aliivibrio</taxon>
    </lineage>
</organism>
<comment type="similarity">
    <text evidence="1">Belongs to the LysR transcriptional regulatory family.</text>
</comment>
<dbReference type="Pfam" id="PF00126">
    <property type="entry name" value="HTH_1"/>
    <property type="match status" value="1"/>
</dbReference>
<dbReference type="PANTHER" id="PTHR30126">
    <property type="entry name" value="HTH-TYPE TRANSCRIPTIONAL REGULATOR"/>
    <property type="match status" value="1"/>
</dbReference>
<keyword evidence="3" id="KW-0238">DNA-binding</keyword>
<dbReference type="SUPFAM" id="SSF46785">
    <property type="entry name" value="Winged helix' DNA-binding domain"/>
    <property type="match status" value="1"/>
</dbReference>
<protein>
    <submittedName>
        <fullName evidence="6">LysR family transcriptional regulator</fullName>
    </submittedName>
</protein>
<dbReference type="STRING" id="688.A6E04_07560"/>
<reference evidence="6 7" key="1">
    <citation type="submission" date="2016-06" db="EMBL/GenBank/DDBJ databases">
        <authorList>
            <person name="Kjaerup R.B."/>
            <person name="Dalgaard T.S."/>
            <person name="Juul-Madsen H.R."/>
        </authorList>
    </citation>
    <scope>NUCLEOTIDE SEQUENCE [LARGE SCALE GENOMIC DNA]</scope>
    <source>
        <strain evidence="6 7">1S159</strain>
    </source>
</reference>
<dbReference type="AlphaFoldDB" id="A0A1B9P019"/>
<gene>
    <name evidence="6" type="ORF">A6E04_07560</name>
</gene>
<keyword evidence="4" id="KW-0804">Transcription</keyword>
<dbReference type="Proteomes" id="UP000093523">
    <property type="component" value="Unassembled WGS sequence"/>
</dbReference>
<evidence type="ECO:0000313" key="7">
    <source>
        <dbReference type="Proteomes" id="UP000093523"/>
    </source>
</evidence>
<dbReference type="GO" id="GO:0000976">
    <property type="term" value="F:transcription cis-regulatory region binding"/>
    <property type="evidence" value="ECO:0007669"/>
    <property type="project" value="TreeGrafter"/>
</dbReference>
<keyword evidence="2" id="KW-0805">Transcription regulation</keyword>
<dbReference type="OrthoDB" id="9786526at2"/>
<name>A0A1B9P019_ALILO</name>
<dbReference type="PROSITE" id="PS50931">
    <property type="entry name" value="HTH_LYSR"/>
    <property type="match status" value="1"/>
</dbReference>
<dbReference type="RefSeq" id="WP_017022708.1">
    <property type="nucleotide sequence ID" value="NZ_CAWMPN010000008.1"/>
</dbReference>
<dbReference type="InterPro" id="IPR036390">
    <property type="entry name" value="WH_DNA-bd_sf"/>
</dbReference>
<dbReference type="PRINTS" id="PR00039">
    <property type="entry name" value="HTHLYSR"/>
</dbReference>
<accession>A0A1B9P019</accession>
<dbReference type="PANTHER" id="PTHR30126:SF77">
    <property type="entry name" value="TRANSCRIPTIONAL REGULATORY PROTEIN"/>
    <property type="match status" value="1"/>
</dbReference>
<dbReference type="GO" id="GO:0003700">
    <property type="term" value="F:DNA-binding transcription factor activity"/>
    <property type="evidence" value="ECO:0007669"/>
    <property type="project" value="InterPro"/>
</dbReference>
<dbReference type="InterPro" id="IPR036388">
    <property type="entry name" value="WH-like_DNA-bd_sf"/>
</dbReference>
<dbReference type="Gene3D" id="1.10.10.10">
    <property type="entry name" value="Winged helix-like DNA-binding domain superfamily/Winged helix DNA-binding domain"/>
    <property type="match status" value="1"/>
</dbReference>
<dbReference type="Gene3D" id="3.40.190.290">
    <property type="match status" value="1"/>
</dbReference>
<comment type="caution">
    <text evidence="6">The sequence shown here is derived from an EMBL/GenBank/DDBJ whole genome shotgun (WGS) entry which is preliminary data.</text>
</comment>
<evidence type="ECO:0000256" key="2">
    <source>
        <dbReference type="ARBA" id="ARBA00023015"/>
    </source>
</evidence>
<proteinExistence type="inferred from homology"/>
<dbReference type="InterPro" id="IPR005119">
    <property type="entry name" value="LysR_subst-bd"/>
</dbReference>
<sequence>MLNLKQLETFVWIAHLGSFRKAAKHLCTTQPAISTRIANLEETLGVPLFFRDTGSISLTAKGRELLPFAEKLLTNADQFQALANNSEAISGILRVGVSETIVHTWLPHYLSLIHQSLPHLEVELIVDATINLRKELLARNIDIAILLGEVVEPNVISQYICDYSLHWVASPTIPRSSLQTVTHFSRWPIITYARNTTPYQEVERYFTKHNNQPTRFYSASSLSASIRLAESGVGIAMLPKEVIAYALNNKTLKIIDADWTPNPLQFSVAYLDTPINLMTIEAAKLTFEAEEQYKAFS</sequence>
<dbReference type="FunFam" id="1.10.10.10:FF:000001">
    <property type="entry name" value="LysR family transcriptional regulator"/>
    <property type="match status" value="1"/>
</dbReference>
<evidence type="ECO:0000256" key="4">
    <source>
        <dbReference type="ARBA" id="ARBA00023163"/>
    </source>
</evidence>
<dbReference type="Pfam" id="PF03466">
    <property type="entry name" value="LysR_substrate"/>
    <property type="match status" value="1"/>
</dbReference>
<evidence type="ECO:0000256" key="3">
    <source>
        <dbReference type="ARBA" id="ARBA00023125"/>
    </source>
</evidence>
<dbReference type="InterPro" id="IPR000847">
    <property type="entry name" value="LysR_HTH_N"/>
</dbReference>
<evidence type="ECO:0000313" key="6">
    <source>
        <dbReference type="EMBL" id="OCH21712.1"/>
    </source>
</evidence>
<evidence type="ECO:0000256" key="1">
    <source>
        <dbReference type="ARBA" id="ARBA00009437"/>
    </source>
</evidence>
<feature type="domain" description="HTH lysR-type" evidence="5">
    <location>
        <begin position="2"/>
        <end position="59"/>
    </location>
</feature>
<dbReference type="SUPFAM" id="SSF53850">
    <property type="entry name" value="Periplasmic binding protein-like II"/>
    <property type="match status" value="1"/>
</dbReference>